<organism evidence="2 3">
    <name type="scientific">Austropuccinia psidii MF-1</name>
    <dbReference type="NCBI Taxonomy" id="1389203"/>
    <lineage>
        <taxon>Eukaryota</taxon>
        <taxon>Fungi</taxon>
        <taxon>Dikarya</taxon>
        <taxon>Basidiomycota</taxon>
        <taxon>Pucciniomycotina</taxon>
        <taxon>Pucciniomycetes</taxon>
        <taxon>Pucciniales</taxon>
        <taxon>Sphaerophragmiaceae</taxon>
        <taxon>Austropuccinia</taxon>
    </lineage>
</organism>
<evidence type="ECO:0000313" key="3">
    <source>
        <dbReference type="Proteomes" id="UP000765509"/>
    </source>
</evidence>
<evidence type="ECO:0000313" key="2">
    <source>
        <dbReference type="EMBL" id="MBW0510132.1"/>
    </source>
</evidence>
<dbReference type="EMBL" id="AVOT02021353">
    <property type="protein sequence ID" value="MBW0510132.1"/>
    <property type="molecule type" value="Genomic_DNA"/>
</dbReference>
<sequence length="267" mass="30961">MGQELLKEVPKLKGWPHFSGEGEYDHMEFIRGIDIIKEYSKLPERLVTEILNTLFTRSAHRWYIKFRQAPGHQSWTWWKSQVINKWTNDAWRFKAETAFEYAKFDSENDKASTRTRIGSIRVNLKTRFNTPWKDCVDKNPKENANNIKYKSEDAIRKCHICQSTTHLANACPRKGKINEIGIEKEPDVEKDDLIEDNSDDKSSIFSESSKYIVNISFTFDIMESYSHLPQLRNGQLDLSKVQDAQLMKSKPNRGKGYTAGSSSITEV</sequence>
<evidence type="ECO:0000256" key="1">
    <source>
        <dbReference type="SAM" id="MobiDB-lite"/>
    </source>
</evidence>
<name>A0A9Q3HN14_9BASI</name>
<feature type="region of interest" description="Disordered" evidence="1">
    <location>
        <begin position="245"/>
        <end position="267"/>
    </location>
</feature>
<dbReference type="AlphaFoldDB" id="A0A9Q3HN14"/>
<dbReference type="Proteomes" id="UP000765509">
    <property type="component" value="Unassembled WGS sequence"/>
</dbReference>
<reference evidence="2" key="1">
    <citation type="submission" date="2021-03" db="EMBL/GenBank/DDBJ databases">
        <title>Draft genome sequence of rust myrtle Austropuccinia psidii MF-1, a brazilian biotype.</title>
        <authorList>
            <person name="Quecine M.C."/>
            <person name="Pachon D.M.R."/>
            <person name="Bonatelli M.L."/>
            <person name="Correr F.H."/>
            <person name="Franceschini L.M."/>
            <person name="Leite T.F."/>
            <person name="Margarido G.R.A."/>
            <person name="Almeida C.A."/>
            <person name="Ferrarezi J.A."/>
            <person name="Labate C.A."/>
        </authorList>
    </citation>
    <scope>NUCLEOTIDE SEQUENCE</scope>
    <source>
        <strain evidence="2">MF-1</strain>
    </source>
</reference>
<comment type="caution">
    <text evidence="2">The sequence shown here is derived from an EMBL/GenBank/DDBJ whole genome shotgun (WGS) entry which is preliminary data.</text>
</comment>
<proteinExistence type="predicted"/>
<gene>
    <name evidence="2" type="ORF">O181_049847</name>
</gene>
<dbReference type="OrthoDB" id="2507294at2759"/>
<keyword evidence="3" id="KW-1185">Reference proteome</keyword>
<protein>
    <recommendedName>
        <fullName evidence="4">Retrotransposon gag domain-containing protein</fullName>
    </recommendedName>
</protein>
<evidence type="ECO:0008006" key="4">
    <source>
        <dbReference type="Google" id="ProtNLM"/>
    </source>
</evidence>
<accession>A0A9Q3HN14</accession>